<feature type="region of interest" description="Disordered" evidence="1">
    <location>
        <begin position="71"/>
        <end position="114"/>
    </location>
</feature>
<protein>
    <submittedName>
        <fullName evidence="2">Uncharacterized protein</fullName>
    </submittedName>
</protein>
<dbReference type="Proteomes" id="UP001165122">
    <property type="component" value="Unassembled WGS sequence"/>
</dbReference>
<evidence type="ECO:0000313" key="3">
    <source>
        <dbReference type="Proteomes" id="UP001165122"/>
    </source>
</evidence>
<dbReference type="EMBL" id="BRXW01000651">
    <property type="protein sequence ID" value="GMH72264.1"/>
    <property type="molecule type" value="Genomic_DNA"/>
</dbReference>
<keyword evidence="3" id="KW-1185">Reference proteome</keyword>
<accession>A0A9W7APZ1</accession>
<proteinExistence type="predicted"/>
<organism evidence="2 3">
    <name type="scientific">Triparma laevis f. longispina</name>
    <dbReference type="NCBI Taxonomy" id="1714387"/>
    <lineage>
        <taxon>Eukaryota</taxon>
        <taxon>Sar</taxon>
        <taxon>Stramenopiles</taxon>
        <taxon>Ochrophyta</taxon>
        <taxon>Bolidophyceae</taxon>
        <taxon>Parmales</taxon>
        <taxon>Triparmaceae</taxon>
        <taxon>Triparma</taxon>
    </lineage>
</organism>
<reference evidence="3" key="1">
    <citation type="journal article" date="2023" name="Commun. Biol.">
        <title>Genome analysis of Parmales, the sister group of diatoms, reveals the evolutionary specialization of diatoms from phago-mixotrophs to photoautotrophs.</title>
        <authorList>
            <person name="Ban H."/>
            <person name="Sato S."/>
            <person name="Yoshikawa S."/>
            <person name="Yamada K."/>
            <person name="Nakamura Y."/>
            <person name="Ichinomiya M."/>
            <person name="Sato N."/>
            <person name="Blanc-Mathieu R."/>
            <person name="Endo H."/>
            <person name="Kuwata A."/>
            <person name="Ogata H."/>
        </authorList>
    </citation>
    <scope>NUCLEOTIDE SEQUENCE [LARGE SCALE GENOMIC DNA]</scope>
    <source>
        <strain evidence="3">NIES 3700</strain>
    </source>
</reference>
<comment type="caution">
    <text evidence="2">The sequence shown here is derived from an EMBL/GenBank/DDBJ whole genome shotgun (WGS) entry which is preliminary data.</text>
</comment>
<name>A0A9W7APZ1_9STRA</name>
<gene>
    <name evidence="2" type="ORF">TrLO_g4353</name>
</gene>
<evidence type="ECO:0000256" key="1">
    <source>
        <dbReference type="SAM" id="MobiDB-lite"/>
    </source>
</evidence>
<feature type="compositionally biased region" description="Gly residues" evidence="1">
    <location>
        <begin position="78"/>
        <end position="114"/>
    </location>
</feature>
<sequence length="114" mass="12272">MYFPKSVQTAKADENGRKCSCNKHGVSSPITKIKFKWKRGTLPPQMMDPNSHAMAMCVLCDEDLIEFMDFKPPKVDSGGHGGGRGGGRGRGNYGGRNGGGRNGGSRGNNRGGRW</sequence>
<evidence type="ECO:0000313" key="2">
    <source>
        <dbReference type="EMBL" id="GMH72264.1"/>
    </source>
</evidence>
<dbReference type="AlphaFoldDB" id="A0A9W7APZ1"/>